<keyword evidence="1" id="KW-0732">Signal</keyword>
<keyword evidence="3" id="KW-1185">Reference proteome</keyword>
<dbReference type="OrthoDB" id="3342934at2759"/>
<accession>A0A1Y1USM6</accession>
<feature type="chain" id="PRO_5012056141" evidence="1">
    <location>
        <begin position="20"/>
        <end position="191"/>
    </location>
</feature>
<reference evidence="2 3" key="1">
    <citation type="submission" date="2017-03" db="EMBL/GenBank/DDBJ databases">
        <title>Widespread Adenine N6-methylation of Active Genes in Fungi.</title>
        <authorList>
            <consortium name="DOE Joint Genome Institute"/>
            <person name="Mondo S.J."/>
            <person name="Dannebaum R.O."/>
            <person name="Kuo R.C."/>
            <person name="Louie K.B."/>
            <person name="Bewick A.J."/>
            <person name="Labutti K."/>
            <person name="Haridas S."/>
            <person name="Kuo A."/>
            <person name="Salamov A."/>
            <person name="Ahrendt S.R."/>
            <person name="Lau R."/>
            <person name="Bowen B.P."/>
            <person name="Lipzen A."/>
            <person name="Sullivan W."/>
            <person name="Andreopoulos W.B."/>
            <person name="Clum A."/>
            <person name="Lindquist E."/>
            <person name="Daum C."/>
            <person name="Northen T.R."/>
            <person name="Ramamoorthy G."/>
            <person name="Schmitz R.J."/>
            <person name="Gryganskyi A."/>
            <person name="Culley D."/>
            <person name="Magnuson J."/>
            <person name="James T.Y."/>
            <person name="O'Malley M.A."/>
            <person name="Stajich J.E."/>
            <person name="Spatafora J.W."/>
            <person name="Visel A."/>
            <person name="Grigoriev I.V."/>
        </authorList>
    </citation>
    <scope>NUCLEOTIDE SEQUENCE [LARGE SCALE GENOMIC DNA]</scope>
    <source>
        <strain evidence="2 3">NRRL Y-17943</strain>
    </source>
</reference>
<sequence length="191" mass="19413">MLAHVLAFALVALFDPVASMPWRGHWQATTSTAVVQEGGVYDQAASTVPVVNPASSAPVDLGQGQIQVQASSVAQGVPLPSVSSGSAGGASGAGDIALVSTGTETHVVNLVNRCGQGTAVFQDVAGKTYTGSKTTYSGELISGLAWIKGAYGCGDKDGANCGDVEFTLKNGGIRVSITRSSRMVSRRIPSE</sequence>
<dbReference type="RefSeq" id="XP_021874641.1">
    <property type="nucleotide sequence ID" value="XM_022017732.1"/>
</dbReference>
<name>A0A1Y1USM6_9TREE</name>
<dbReference type="EMBL" id="NBSH01000001">
    <property type="protein sequence ID" value="ORX40962.1"/>
    <property type="molecule type" value="Genomic_DNA"/>
</dbReference>
<dbReference type="AlphaFoldDB" id="A0A1Y1USM6"/>
<protein>
    <submittedName>
        <fullName evidence="2">Uncharacterized protein</fullName>
    </submittedName>
</protein>
<organism evidence="2 3">
    <name type="scientific">Kockovaella imperatae</name>
    <dbReference type="NCBI Taxonomy" id="4999"/>
    <lineage>
        <taxon>Eukaryota</taxon>
        <taxon>Fungi</taxon>
        <taxon>Dikarya</taxon>
        <taxon>Basidiomycota</taxon>
        <taxon>Agaricomycotina</taxon>
        <taxon>Tremellomycetes</taxon>
        <taxon>Tremellales</taxon>
        <taxon>Cuniculitremaceae</taxon>
        <taxon>Kockovaella</taxon>
    </lineage>
</organism>
<gene>
    <name evidence="2" type="ORF">BD324DRAFT_647865</name>
</gene>
<comment type="caution">
    <text evidence="2">The sequence shown here is derived from an EMBL/GenBank/DDBJ whole genome shotgun (WGS) entry which is preliminary data.</text>
</comment>
<feature type="signal peptide" evidence="1">
    <location>
        <begin position="1"/>
        <end position="19"/>
    </location>
</feature>
<dbReference type="InParanoid" id="A0A1Y1USM6"/>
<dbReference type="Proteomes" id="UP000193218">
    <property type="component" value="Unassembled WGS sequence"/>
</dbReference>
<evidence type="ECO:0000313" key="3">
    <source>
        <dbReference type="Proteomes" id="UP000193218"/>
    </source>
</evidence>
<evidence type="ECO:0000313" key="2">
    <source>
        <dbReference type="EMBL" id="ORX40962.1"/>
    </source>
</evidence>
<dbReference type="GeneID" id="33559541"/>
<proteinExistence type="predicted"/>
<evidence type="ECO:0000256" key="1">
    <source>
        <dbReference type="SAM" id="SignalP"/>
    </source>
</evidence>